<name>A0A544VUH7_9MYCO</name>
<dbReference type="EMBL" id="VIFX01000041">
    <property type="protein sequence ID" value="TQR83651.1"/>
    <property type="molecule type" value="Genomic_DNA"/>
</dbReference>
<evidence type="ECO:0000313" key="2">
    <source>
        <dbReference type="Proteomes" id="UP000315759"/>
    </source>
</evidence>
<protein>
    <submittedName>
        <fullName evidence="1">Uncharacterized protein</fullName>
    </submittedName>
</protein>
<proteinExistence type="predicted"/>
<accession>A0A544VUH7</accession>
<keyword evidence="2" id="KW-1185">Reference proteome</keyword>
<reference evidence="1 2" key="1">
    <citation type="submission" date="2018-10" db="EMBL/GenBank/DDBJ databases">
        <title>Draft genome of Mycobacterium hodleri strain B.</title>
        <authorList>
            <person name="Amande T.J."/>
            <person name="Mcgenity T.J."/>
        </authorList>
    </citation>
    <scope>NUCLEOTIDE SEQUENCE [LARGE SCALE GENOMIC DNA]</scope>
    <source>
        <strain evidence="1 2">B</strain>
    </source>
</reference>
<organism evidence="1 2">
    <name type="scientific">Mycolicibacterium hodleri</name>
    <dbReference type="NCBI Taxonomy" id="49897"/>
    <lineage>
        <taxon>Bacteria</taxon>
        <taxon>Bacillati</taxon>
        <taxon>Actinomycetota</taxon>
        <taxon>Actinomycetes</taxon>
        <taxon>Mycobacteriales</taxon>
        <taxon>Mycobacteriaceae</taxon>
        <taxon>Mycolicibacterium</taxon>
    </lineage>
</organism>
<comment type="caution">
    <text evidence="1">The sequence shown here is derived from an EMBL/GenBank/DDBJ whole genome shotgun (WGS) entry which is preliminary data.</text>
</comment>
<evidence type="ECO:0000313" key="1">
    <source>
        <dbReference type="EMBL" id="TQR83651.1"/>
    </source>
</evidence>
<gene>
    <name evidence="1" type="ORF">D8S82_25935</name>
</gene>
<dbReference type="Proteomes" id="UP000315759">
    <property type="component" value="Unassembled WGS sequence"/>
</dbReference>
<dbReference type="AlphaFoldDB" id="A0A544VUH7"/>
<dbReference type="RefSeq" id="WP_142554854.1">
    <property type="nucleotide sequence ID" value="NZ_VIFX01000041.1"/>
</dbReference>
<sequence>MSSAACGLPLSSTHLPAGAPAVIRHQLPRAASSAKAVVDDVLGQRGEIDAAPVRALAVIESPLSKKRTNEGNLP</sequence>